<evidence type="ECO:0000256" key="1">
    <source>
        <dbReference type="SAM" id="Phobius"/>
    </source>
</evidence>
<feature type="transmembrane region" description="Helical" evidence="1">
    <location>
        <begin position="274"/>
        <end position="292"/>
    </location>
</feature>
<dbReference type="Proteomes" id="UP000676325">
    <property type="component" value="Unassembled WGS sequence"/>
</dbReference>
<proteinExistence type="predicted"/>
<keyword evidence="1" id="KW-1133">Transmembrane helix</keyword>
<organism evidence="2 3">
    <name type="scientific">Actinospica acidithermotolerans</name>
    <dbReference type="NCBI Taxonomy" id="2828514"/>
    <lineage>
        <taxon>Bacteria</taxon>
        <taxon>Bacillati</taxon>
        <taxon>Actinomycetota</taxon>
        <taxon>Actinomycetes</taxon>
        <taxon>Catenulisporales</taxon>
        <taxon>Actinospicaceae</taxon>
        <taxon>Actinospica</taxon>
    </lineage>
</organism>
<evidence type="ECO:0000313" key="3">
    <source>
        <dbReference type="Proteomes" id="UP000676325"/>
    </source>
</evidence>
<dbReference type="AlphaFoldDB" id="A0A941EDU9"/>
<dbReference type="EMBL" id="JAGSOH010000089">
    <property type="protein sequence ID" value="MBR7829532.1"/>
    <property type="molecule type" value="Genomic_DNA"/>
</dbReference>
<dbReference type="RefSeq" id="WP_212520667.1">
    <property type="nucleotide sequence ID" value="NZ_JAGSOH010000089.1"/>
</dbReference>
<feature type="transmembrane region" description="Helical" evidence="1">
    <location>
        <begin position="213"/>
        <end position="231"/>
    </location>
</feature>
<keyword evidence="1" id="KW-0812">Transmembrane</keyword>
<keyword evidence="3" id="KW-1185">Reference proteome</keyword>
<keyword evidence="1" id="KW-0472">Membrane</keyword>
<accession>A0A941EDU9</accession>
<protein>
    <submittedName>
        <fullName evidence="2">Uncharacterized protein</fullName>
    </submittedName>
</protein>
<gene>
    <name evidence="2" type="ORF">KDK95_24720</name>
</gene>
<comment type="caution">
    <text evidence="2">The sequence shown here is derived from an EMBL/GenBank/DDBJ whole genome shotgun (WGS) entry which is preliminary data.</text>
</comment>
<evidence type="ECO:0000313" key="2">
    <source>
        <dbReference type="EMBL" id="MBR7829532.1"/>
    </source>
</evidence>
<sequence>MVNHGADQIRRVSILISKYTDDYVVRLTEARSEGMLRMSEAELLGQLEAGAAVVLDQFDRTVDAPAHPSIGDLMLTDFYDGLAALGPEGSRIGLERVPDLQRTHWRVLVGALLAAETETNGKFRQRRGQIDRLAAVLQAVGDGFRDFGLPLHAAAAYERAAEQHLLLGDRNARDRCSLAATRARHEARDRGFRKLAEACANALVGYGYLPYRLLVWVLVQLGVFGFVLWLAEPTRVGVVEAYHMSLLDYLNPLGIGDVSQLTGVGQSLLVAESYAGTISTSVFFALLVRRWFNA</sequence>
<name>A0A941EDU9_9ACTN</name>
<reference evidence="2" key="1">
    <citation type="submission" date="2021-04" db="EMBL/GenBank/DDBJ databases">
        <title>Genome based classification of Actinospica acidithermotolerans sp. nov., an actinobacterium isolated from an Indonesian hot spring.</title>
        <authorList>
            <person name="Kusuma A.B."/>
            <person name="Putra K.E."/>
            <person name="Nafisah S."/>
            <person name="Loh J."/>
            <person name="Nouioui I."/>
            <person name="Goodfellow M."/>
        </authorList>
    </citation>
    <scope>NUCLEOTIDE SEQUENCE</scope>
    <source>
        <strain evidence="2">MGRD01-02</strain>
    </source>
</reference>